<dbReference type="InterPro" id="IPR016161">
    <property type="entry name" value="Ald_DH/histidinol_DH"/>
</dbReference>
<dbReference type="NCBIfam" id="TIGR01780">
    <property type="entry name" value="SSADH"/>
    <property type="match status" value="1"/>
</dbReference>
<reference evidence="6 7" key="1">
    <citation type="submission" date="2016-12" db="EMBL/GenBank/DDBJ databases">
        <authorList>
            <person name="Song W.-J."/>
            <person name="Kurnit D.M."/>
        </authorList>
    </citation>
    <scope>NUCLEOTIDE SEQUENCE [LARGE SCALE GENOMIC DNA]</scope>
    <source>
        <strain evidence="6 7">DSM 19599</strain>
    </source>
</reference>
<keyword evidence="2 4" id="KW-0560">Oxidoreductase</keyword>
<comment type="similarity">
    <text evidence="1 4">Belongs to the aldehyde dehydrogenase family.</text>
</comment>
<feature type="active site" evidence="3">
    <location>
        <position position="255"/>
    </location>
</feature>
<dbReference type="InterPro" id="IPR010102">
    <property type="entry name" value="Succ_semiAld_DH"/>
</dbReference>
<evidence type="ECO:0000259" key="5">
    <source>
        <dbReference type="Pfam" id="PF00171"/>
    </source>
</evidence>
<sequence>MLTLNDTALLRQACYVDGRWEDGTGDAIVVTNPATGAVVGQVPKLGRERTQAAIAAASAALADWAATPAKERAGIIRRWYDLIVANADDLARILTAEQGKPFPEARGEILYGAAFFEWFAEEAKRVSGETIPAPTRDKRLLAIRQPIGVCAAITPWNFPMAMIPRKAGPAIAAGCTMVLKPASATPFSALALAELADRAGLPAGVFNVVTGSASVVGDELVTNPTVRKVTFTGSTEVGRELMAKAAGTIKKVSLELGGNAPLIVFDDATLETAVQGAVASKFRNAGQTCVCANRLYVQDGIYDAFVARFAEVVAAMKVGDGMAEGSEQGPLIDESAVAKVEEHVADALAKGARVVTGGERHALGGTFYKPTVLADATADMRIAREETFGPVAPVFRFTDEKEVIAQANDTEFGLAAYFFTTNLARTWRVAEALEFGIVGVNAGLTAYEGAPFGGVKASGIGREGSRHGIEEFLELKYICLGDMN</sequence>
<dbReference type="InterPro" id="IPR016162">
    <property type="entry name" value="Ald_DH_N"/>
</dbReference>
<dbReference type="CDD" id="cd07103">
    <property type="entry name" value="ALDH_F5_SSADH_GabD"/>
    <property type="match status" value="1"/>
</dbReference>
<dbReference type="Pfam" id="PF00171">
    <property type="entry name" value="Aldedh"/>
    <property type="match status" value="1"/>
</dbReference>
<dbReference type="Gene3D" id="3.40.309.10">
    <property type="entry name" value="Aldehyde Dehydrogenase, Chain A, domain 2"/>
    <property type="match status" value="1"/>
</dbReference>
<evidence type="ECO:0000256" key="3">
    <source>
        <dbReference type="PROSITE-ProRule" id="PRU10007"/>
    </source>
</evidence>
<dbReference type="GO" id="GO:0004777">
    <property type="term" value="F:succinate-semialdehyde dehydrogenase (NAD+) activity"/>
    <property type="evidence" value="ECO:0007669"/>
    <property type="project" value="TreeGrafter"/>
</dbReference>
<dbReference type="InterPro" id="IPR016163">
    <property type="entry name" value="Ald_DH_C"/>
</dbReference>
<keyword evidence="7" id="KW-1185">Reference proteome</keyword>
<organism evidence="6 7">
    <name type="scientific">Pseudoxanthobacter soli DSM 19599</name>
    <dbReference type="NCBI Taxonomy" id="1123029"/>
    <lineage>
        <taxon>Bacteria</taxon>
        <taxon>Pseudomonadati</taxon>
        <taxon>Pseudomonadota</taxon>
        <taxon>Alphaproteobacteria</taxon>
        <taxon>Hyphomicrobiales</taxon>
        <taxon>Segnochrobactraceae</taxon>
        <taxon>Pseudoxanthobacter</taxon>
    </lineage>
</organism>
<dbReference type="FunFam" id="3.40.605.10:FF:000005">
    <property type="entry name" value="Succinate-semialdehyde dehydrogenase I"/>
    <property type="match status" value="1"/>
</dbReference>
<dbReference type="InterPro" id="IPR015590">
    <property type="entry name" value="Aldehyde_DH_dom"/>
</dbReference>
<dbReference type="PANTHER" id="PTHR43353">
    <property type="entry name" value="SUCCINATE-SEMIALDEHYDE DEHYDROGENASE, MITOCHONDRIAL"/>
    <property type="match status" value="1"/>
</dbReference>
<dbReference type="GO" id="GO:0009450">
    <property type="term" value="P:gamma-aminobutyric acid catabolic process"/>
    <property type="evidence" value="ECO:0007669"/>
    <property type="project" value="InterPro"/>
</dbReference>
<dbReference type="FunFam" id="3.40.309.10:FF:000004">
    <property type="entry name" value="Succinate-semialdehyde dehydrogenase I"/>
    <property type="match status" value="1"/>
</dbReference>
<gene>
    <name evidence="6" type="ORF">SAMN02745172_03410</name>
</gene>
<protein>
    <submittedName>
        <fullName evidence="6">Succinate-semialdehyde dehydrogenase / glutarate-semialdehyde dehydrogenase</fullName>
    </submittedName>
</protein>
<feature type="domain" description="Aldehyde dehydrogenase" evidence="5">
    <location>
        <begin position="20"/>
        <end position="478"/>
    </location>
</feature>
<name>A0A1M7ZPG6_9HYPH</name>
<accession>A0A1M7ZPG6</accession>
<dbReference type="InterPro" id="IPR029510">
    <property type="entry name" value="Ald_DH_CS_GLU"/>
</dbReference>
<dbReference type="OrthoDB" id="9812625at2"/>
<proteinExistence type="inferred from homology"/>
<evidence type="ECO:0000313" key="7">
    <source>
        <dbReference type="Proteomes" id="UP000186406"/>
    </source>
</evidence>
<dbReference type="SUPFAM" id="SSF53720">
    <property type="entry name" value="ALDH-like"/>
    <property type="match status" value="1"/>
</dbReference>
<evidence type="ECO:0000313" key="6">
    <source>
        <dbReference type="EMBL" id="SHO66751.1"/>
    </source>
</evidence>
<evidence type="ECO:0000256" key="4">
    <source>
        <dbReference type="RuleBase" id="RU003345"/>
    </source>
</evidence>
<dbReference type="PANTHER" id="PTHR43353:SF5">
    <property type="entry name" value="SUCCINATE-SEMIALDEHYDE DEHYDROGENASE, MITOCHONDRIAL"/>
    <property type="match status" value="1"/>
</dbReference>
<dbReference type="EMBL" id="FRXO01000007">
    <property type="protein sequence ID" value="SHO66751.1"/>
    <property type="molecule type" value="Genomic_DNA"/>
</dbReference>
<dbReference type="GO" id="GO:0005829">
    <property type="term" value="C:cytosol"/>
    <property type="evidence" value="ECO:0007669"/>
    <property type="project" value="TreeGrafter"/>
</dbReference>
<dbReference type="Gene3D" id="3.40.605.10">
    <property type="entry name" value="Aldehyde Dehydrogenase, Chain A, domain 1"/>
    <property type="match status" value="1"/>
</dbReference>
<dbReference type="InterPro" id="IPR050740">
    <property type="entry name" value="Aldehyde_DH_Superfamily"/>
</dbReference>
<dbReference type="Proteomes" id="UP000186406">
    <property type="component" value="Unassembled WGS sequence"/>
</dbReference>
<evidence type="ECO:0000256" key="2">
    <source>
        <dbReference type="ARBA" id="ARBA00023002"/>
    </source>
</evidence>
<dbReference type="RefSeq" id="WP_139282569.1">
    <property type="nucleotide sequence ID" value="NZ_FRXO01000007.1"/>
</dbReference>
<dbReference type="PROSITE" id="PS00687">
    <property type="entry name" value="ALDEHYDE_DEHYDR_GLU"/>
    <property type="match status" value="1"/>
</dbReference>
<dbReference type="PROSITE" id="PS00070">
    <property type="entry name" value="ALDEHYDE_DEHYDR_CYS"/>
    <property type="match status" value="1"/>
</dbReference>
<evidence type="ECO:0000256" key="1">
    <source>
        <dbReference type="ARBA" id="ARBA00009986"/>
    </source>
</evidence>
<dbReference type="AlphaFoldDB" id="A0A1M7ZPG6"/>
<dbReference type="InterPro" id="IPR016160">
    <property type="entry name" value="Ald_DH_CS_CYS"/>
</dbReference>
<dbReference type="STRING" id="1123029.SAMN02745172_03410"/>